<dbReference type="AlphaFoldDB" id="A0A2A4X0X2"/>
<dbReference type="EMBL" id="NVUK01000033">
    <property type="protein sequence ID" value="PCI76136.1"/>
    <property type="molecule type" value="Genomic_DNA"/>
</dbReference>
<name>A0A2A4X0X2_UNCAE</name>
<evidence type="ECO:0000313" key="2">
    <source>
        <dbReference type="Proteomes" id="UP000218775"/>
    </source>
</evidence>
<organism evidence="1 2">
    <name type="scientific">Aerophobetes bacterium</name>
    <dbReference type="NCBI Taxonomy" id="2030807"/>
    <lineage>
        <taxon>Bacteria</taxon>
        <taxon>Candidatus Aerophobota</taxon>
    </lineage>
</organism>
<reference evidence="2" key="1">
    <citation type="submission" date="2017-08" db="EMBL/GenBank/DDBJ databases">
        <title>A dynamic microbial community with high functional redundancy inhabits the cold, oxic subseafloor aquifer.</title>
        <authorList>
            <person name="Tully B.J."/>
            <person name="Wheat C.G."/>
            <person name="Glazer B.T."/>
            <person name="Huber J.A."/>
        </authorList>
    </citation>
    <scope>NUCLEOTIDE SEQUENCE [LARGE SCALE GENOMIC DNA]</scope>
</reference>
<protein>
    <submittedName>
        <fullName evidence="1">Uncharacterized protein</fullName>
    </submittedName>
</protein>
<evidence type="ECO:0000313" key="1">
    <source>
        <dbReference type="EMBL" id="PCI76136.1"/>
    </source>
</evidence>
<sequence length="119" mass="14144">MILTIEEKKGKRSLLNRMKKKMGALRLFMAVCCALSVSLYSGEREDLAKEIKILKREERVALGRVSFYQHQAFRIQFSRNSMDEVKELQRNIMVWQKRADGIKDTLRRRQRVLSNLKRE</sequence>
<comment type="caution">
    <text evidence="1">The sequence shown here is derived from an EMBL/GenBank/DDBJ whole genome shotgun (WGS) entry which is preliminary data.</text>
</comment>
<dbReference type="Proteomes" id="UP000218775">
    <property type="component" value="Unassembled WGS sequence"/>
</dbReference>
<gene>
    <name evidence="1" type="ORF">COB21_04735</name>
</gene>
<accession>A0A2A4X0X2</accession>
<proteinExistence type="predicted"/>